<keyword evidence="2" id="KW-1185">Reference proteome</keyword>
<gene>
    <name evidence="1" type="ORF">BpHYR1_015675</name>
</gene>
<sequence>MKKKSPLITSSNKIKSNENFFIGFNLKNQCDVEMNDKMEKILNRKLSPLTQSYRSFGSYHLKKFLIQIRTKFKIALESI</sequence>
<dbReference type="AlphaFoldDB" id="A0A3M7S1R5"/>
<evidence type="ECO:0000313" key="2">
    <source>
        <dbReference type="Proteomes" id="UP000276133"/>
    </source>
</evidence>
<accession>A0A3M7S1R5</accession>
<protein>
    <submittedName>
        <fullName evidence="1">Uncharacterized protein</fullName>
    </submittedName>
</protein>
<proteinExistence type="predicted"/>
<organism evidence="1 2">
    <name type="scientific">Brachionus plicatilis</name>
    <name type="common">Marine rotifer</name>
    <name type="synonym">Brachionus muelleri</name>
    <dbReference type="NCBI Taxonomy" id="10195"/>
    <lineage>
        <taxon>Eukaryota</taxon>
        <taxon>Metazoa</taxon>
        <taxon>Spiralia</taxon>
        <taxon>Gnathifera</taxon>
        <taxon>Rotifera</taxon>
        <taxon>Eurotatoria</taxon>
        <taxon>Monogononta</taxon>
        <taxon>Pseudotrocha</taxon>
        <taxon>Ploima</taxon>
        <taxon>Brachionidae</taxon>
        <taxon>Brachionus</taxon>
    </lineage>
</organism>
<evidence type="ECO:0000313" key="1">
    <source>
        <dbReference type="EMBL" id="RNA29744.1"/>
    </source>
</evidence>
<name>A0A3M7S1R5_BRAPC</name>
<reference evidence="1 2" key="1">
    <citation type="journal article" date="2018" name="Sci. Rep.">
        <title>Genomic signatures of local adaptation to the degree of environmental predictability in rotifers.</title>
        <authorList>
            <person name="Franch-Gras L."/>
            <person name="Hahn C."/>
            <person name="Garcia-Roger E.M."/>
            <person name="Carmona M.J."/>
            <person name="Serra M."/>
            <person name="Gomez A."/>
        </authorList>
    </citation>
    <scope>NUCLEOTIDE SEQUENCE [LARGE SCALE GENOMIC DNA]</scope>
    <source>
        <strain evidence="1">HYR1</strain>
    </source>
</reference>
<comment type="caution">
    <text evidence="1">The sequence shown here is derived from an EMBL/GenBank/DDBJ whole genome shotgun (WGS) entry which is preliminary data.</text>
</comment>
<dbReference type="EMBL" id="REGN01002170">
    <property type="protein sequence ID" value="RNA29744.1"/>
    <property type="molecule type" value="Genomic_DNA"/>
</dbReference>
<dbReference type="Proteomes" id="UP000276133">
    <property type="component" value="Unassembled WGS sequence"/>
</dbReference>